<gene>
    <name evidence="1" type="ORF">SAMN05443636_0709</name>
</gene>
<evidence type="ECO:0000313" key="2">
    <source>
        <dbReference type="Proteomes" id="UP000184357"/>
    </source>
</evidence>
<dbReference type="AlphaFoldDB" id="A0A1M5L0L1"/>
<evidence type="ECO:0000313" key="1">
    <source>
        <dbReference type="EMBL" id="SHG58309.1"/>
    </source>
</evidence>
<dbReference type="EMBL" id="FQWV01000001">
    <property type="protein sequence ID" value="SHG58309.1"/>
    <property type="molecule type" value="Genomic_DNA"/>
</dbReference>
<reference evidence="1 2" key="1">
    <citation type="submission" date="2016-11" db="EMBL/GenBank/DDBJ databases">
        <authorList>
            <person name="Jaros S."/>
            <person name="Januszkiewicz K."/>
            <person name="Wedrychowicz H."/>
        </authorList>
    </citation>
    <scope>NUCLEOTIDE SEQUENCE [LARGE SCALE GENOMIC DNA]</scope>
    <source>
        <strain evidence="1 2">DSM 9297</strain>
    </source>
</reference>
<dbReference type="RefSeq" id="WP_073306975.1">
    <property type="nucleotide sequence ID" value="NZ_FQWV01000001.1"/>
</dbReference>
<protein>
    <submittedName>
        <fullName evidence="1">Uncharacterized protein</fullName>
    </submittedName>
</protein>
<proteinExistence type="predicted"/>
<name>A0A1M5L0L1_9EURY</name>
<organism evidence="1 2">
    <name type="scientific">Halobaculum gomorrense</name>
    <dbReference type="NCBI Taxonomy" id="43928"/>
    <lineage>
        <taxon>Archaea</taxon>
        <taxon>Methanobacteriati</taxon>
        <taxon>Methanobacteriota</taxon>
        <taxon>Stenosarchaea group</taxon>
        <taxon>Halobacteria</taxon>
        <taxon>Halobacteriales</taxon>
        <taxon>Haloferacaceae</taxon>
        <taxon>Halobaculum</taxon>
    </lineage>
</organism>
<dbReference type="OrthoDB" id="224774at2157"/>
<keyword evidence="2" id="KW-1185">Reference proteome</keyword>
<dbReference type="STRING" id="43928.SAMN05443636_0709"/>
<dbReference type="Proteomes" id="UP000184357">
    <property type="component" value="Unassembled WGS sequence"/>
</dbReference>
<sequence length="64" mass="7115">MHASDDLPKLRDAAVLDDLPEFELRYLFDDGSDPSSVTVYDPETLETTWITVDADAAVSLDDLQ</sequence>
<accession>A0A1M5L0L1</accession>